<dbReference type="GO" id="GO:0004061">
    <property type="term" value="F:arylformamidase activity"/>
    <property type="evidence" value="ECO:0007669"/>
    <property type="project" value="TreeGrafter"/>
</dbReference>
<organism evidence="4 5">
    <name type="scientific">Catenaria anguillulae PL171</name>
    <dbReference type="NCBI Taxonomy" id="765915"/>
    <lineage>
        <taxon>Eukaryota</taxon>
        <taxon>Fungi</taxon>
        <taxon>Fungi incertae sedis</taxon>
        <taxon>Blastocladiomycota</taxon>
        <taxon>Blastocladiomycetes</taxon>
        <taxon>Blastocladiales</taxon>
        <taxon>Catenariaceae</taxon>
        <taxon>Catenaria</taxon>
    </lineage>
</organism>
<keyword evidence="5" id="KW-1185">Reference proteome</keyword>
<sequence length="523" mass="56109">MSNPIPQPNTNSATPIPVVGALVDGLLRRLRSSLSSLPHLTLFTLAVLTVSAASLIVCVALVPILVVAAAVLVPTLPVLAVLAYICCALVYLMSAQDGRPAGTRVLLRWHPVRVAKVFWAAIQSVVLMPFDPVVRQAVVFSVNWVMGGNRFRRTIVYEFALAPPAKQSSRLLNMTNIPFSTACPDLKLDVYCTSRPPSSSSSSPAASATPKVNGIHKSKGTSPVLVFIYGGAWSSGSKSYYRALGHTFALRGIVTVVPDYRTYPRGTMDDMISDVADALTWVHEHIHEYGGDRNNVHLMGHSAGAHLALLTVLVGSAGLTVDRDRVADVLRESGYYSAPVGKKKRARESKGEMPVLTQRLPKIRSCVLLSGVFNVVQHYDYESMRGVEEISGMRRAARTSLENMLLRSPTVLLSAAICSTSASSPTATWSAAIESALPKRMCIVHGTEDHTVPCTQAASIAELVRSFNPDVQLELRDGLNHVQPVADLMDAGSGLFADVVAFIHGSGPVGVESRDYVGAVVAH</sequence>
<dbReference type="Gene3D" id="3.40.50.1820">
    <property type="entry name" value="alpha/beta hydrolase"/>
    <property type="match status" value="1"/>
</dbReference>
<evidence type="ECO:0000256" key="2">
    <source>
        <dbReference type="SAM" id="Phobius"/>
    </source>
</evidence>
<feature type="domain" description="BD-FAE-like" evidence="3">
    <location>
        <begin position="217"/>
        <end position="315"/>
    </location>
</feature>
<dbReference type="Proteomes" id="UP000193411">
    <property type="component" value="Unassembled WGS sequence"/>
</dbReference>
<evidence type="ECO:0000313" key="5">
    <source>
        <dbReference type="Proteomes" id="UP000193411"/>
    </source>
</evidence>
<keyword evidence="1 4" id="KW-0378">Hydrolase</keyword>
<feature type="transmembrane region" description="Helical" evidence="2">
    <location>
        <begin position="71"/>
        <end position="93"/>
    </location>
</feature>
<proteinExistence type="predicted"/>
<evidence type="ECO:0000313" key="4">
    <source>
        <dbReference type="EMBL" id="ORZ36845.1"/>
    </source>
</evidence>
<dbReference type="EMBL" id="MCFL01000015">
    <property type="protein sequence ID" value="ORZ36845.1"/>
    <property type="molecule type" value="Genomic_DNA"/>
</dbReference>
<keyword evidence="2" id="KW-0812">Transmembrane</keyword>
<protein>
    <submittedName>
        <fullName evidence="4">Alpha/Beta hydrolase protein</fullName>
    </submittedName>
</protein>
<accession>A0A1Y2HQG0</accession>
<feature type="transmembrane region" description="Helical" evidence="2">
    <location>
        <begin position="42"/>
        <end position="65"/>
    </location>
</feature>
<dbReference type="SUPFAM" id="SSF53474">
    <property type="entry name" value="alpha/beta-Hydrolases"/>
    <property type="match status" value="1"/>
</dbReference>
<gene>
    <name evidence="4" type="ORF">BCR44DRAFT_1460202</name>
</gene>
<reference evidence="4 5" key="1">
    <citation type="submission" date="2016-07" db="EMBL/GenBank/DDBJ databases">
        <title>Pervasive Adenine N6-methylation of Active Genes in Fungi.</title>
        <authorList>
            <consortium name="DOE Joint Genome Institute"/>
            <person name="Mondo S.J."/>
            <person name="Dannebaum R.O."/>
            <person name="Kuo R.C."/>
            <person name="Labutti K."/>
            <person name="Haridas S."/>
            <person name="Kuo A."/>
            <person name="Salamov A."/>
            <person name="Ahrendt S.R."/>
            <person name="Lipzen A."/>
            <person name="Sullivan W."/>
            <person name="Andreopoulos W.B."/>
            <person name="Clum A."/>
            <person name="Lindquist E."/>
            <person name="Daum C."/>
            <person name="Ramamoorthy G.K."/>
            <person name="Gryganskyi A."/>
            <person name="Culley D."/>
            <person name="Magnuson J.K."/>
            <person name="James T.Y."/>
            <person name="O'Malley M.A."/>
            <person name="Stajich J.E."/>
            <person name="Spatafora J.W."/>
            <person name="Visel A."/>
            <person name="Grigoriev I.V."/>
        </authorList>
    </citation>
    <scope>NUCLEOTIDE SEQUENCE [LARGE SCALE GENOMIC DNA]</scope>
    <source>
        <strain evidence="4 5">PL171</strain>
    </source>
</reference>
<dbReference type="AlphaFoldDB" id="A0A1Y2HQG0"/>
<dbReference type="InterPro" id="IPR050300">
    <property type="entry name" value="GDXG_lipolytic_enzyme"/>
</dbReference>
<dbReference type="InterPro" id="IPR029058">
    <property type="entry name" value="AB_hydrolase_fold"/>
</dbReference>
<dbReference type="STRING" id="765915.A0A1Y2HQG0"/>
<comment type="caution">
    <text evidence="4">The sequence shown here is derived from an EMBL/GenBank/DDBJ whole genome shotgun (WGS) entry which is preliminary data.</text>
</comment>
<dbReference type="Pfam" id="PF20434">
    <property type="entry name" value="BD-FAE"/>
    <property type="match status" value="1"/>
</dbReference>
<keyword evidence="2" id="KW-1133">Transmembrane helix</keyword>
<keyword evidence="2" id="KW-0472">Membrane</keyword>
<evidence type="ECO:0000256" key="1">
    <source>
        <dbReference type="ARBA" id="ARBA00022801"/>
    </source>
</evidence>
<name>A0A1Y2HQG0_9FUNG</name>
<dbReference type="OrthoDB" id="6495301at2759"/>
<evidence type="ECO:0000259" key="3">
    <source>
        <dbReference type="Pfam" id="PF20434"/>
    </source>
</evidence>
<dbReference type="PANTHER" id="PTHR48081">
    <property type="entry name" value="AB HYDROLASE SUPERFAMILY PROTEIN C4A8.06C"/>
    <property type="match status" value="1"/>
</dbReference>
<dbReference type="PANTHER" id="PTHR48081:SF33">
    <property type="entry name" value="KYNURENINE FORMAMIDASE"/>
    <property type="match status" value="1"/>
</dbReference>
<dbReference type="InterPro" id="IPR049492">
    <property type="entry name" value="BD-FAE-like_dom"/>
</dbReference>